<proteinExistence type="predicted"/>
<comment type="caution">
    <text evidence="2">The sequence shown here is derived from an EMBL/GenBank/DDBJ whole genome shotgun (WGS) entry which is preliminary data.</text>
</comment>
<protein>
    <submittedName>
        <fullName evidence="2">Uncharacterized protein</fullName>
    </submittedName>
</protein>
<sequence>MFSAGRNPLCHPQSPSSVPSLLYQVTCGASLDGGTNTGRYLRPLRLSFLAKDDFDWKHALDQGGRNPYNNQRASRVMKDSPPSRMSMLSTSGRASLLDRAAAGYLDESDEDDDSEQQEICIHVYECERRKVTAPPFRFSRRGDSSGVANMGYDAAAQGTTQERGVYRRGGGVVVVIQGFGGALKT</sequence>
<evidence type="ECO:0000313" key="3">
    <source>
        <dbReference type="Proteomes" id="UP000574390"/>
    </source>
</evidence>
<evidence type="ECO:0000256" key="1">
    <source>
        <dbReference type="SAM" id="MobiDB-lite"/>
    </source>
</evidence>
<gene>
    <name evidence="2" type="ORF">FOZ62_016698</name>
</gene>
<feature type="non-terminal residue" evidence="2">
    <location>
        <position position="1"/>
    </location>
</feature>
<dbReference type="AlphaFoldDB" id="A0A7J6QXA2"/>
<feature type="region of interest" description="Disordered" evidence="1">
    <location>
        <begin position="60"/>
        <end position="88"/>
    </location>
</feature>
<accession>A0A7J6QXA2</accession>
<reference evidence="2 3" key="1">
    <citation type="submission" date="2020-04" db="EMBL/GenBank/DDBJ databases">
        <title>Perkinsus olseni comparative genomics.</title>
        <authorList>
            <person name="Bogema D.R."/>
        </authorList>
    </citation>
    <scope>NUCLEOTIDE SEQUENCE [LARGE SCALE GENOMIC DNA]</scope>
    <source>
        <strain evidence="2">ATCC PRA-205</strain>
    </source>
</reference>
<evidence type="ECO:0000313" key="2">
    <source>
        <dbReference type="EMBL" id="KAF4712907.1"/>
    </source>
</evidence>
<organism evidence="2 3">
    <name type="scientific">Perkinsus olseni</name>
    <name type="common">Perkinsus atlanticus</name>
    <dbReference type="NCBI Taxonomy" id="32597"/>
    <lineage>
        <taxon>Eukaryota</taxon>
        <taxon>Sar</taxon>
        <taxon>Alveolata</taxon>
        <taxon>Perkinsozoa</taxon>
        <taxon>Perkinsea</taxon>
        <taxon>Perkinsida</taxon>
        <taxon>Perkinsidae</taxon>
        <taxon>Perkinsus</taxon>
    </lineage>
</organism>
<dbReference type="EMBL" id="JABANM010026482">
    <property type="protein sequence ID" value="KAF4712907.1"/>
    <property type="molecule type" value="Genomic_DNA"/>
</dbReference>
<dbReference type="Proteomes" id="UP000574390">
    <property type="component" value="Unassembled WGS sequence"/>
</dbReference>
<name>A0A7J6QXA2_PEROL</name>